<organism evidence="12 13">
    <name type="scientific">Clathrus columnatus</name>
    <dbReference type="NCBI Taxonomy" id="1419009"/>
    <lineage>
        <taxon>Eukaryota</taxon>
        <taxon>Fungi</taxon>
        <taxon>Dikarya</taxon>
        <taxon>Basidiomycota</taxon>
        <taxon>Agaricomycotina</taxon>
        <taxon>Agaricomycetes</taxon>
        <taxon>Phallomycetidae</taxon>
        <taxon>Phallales</taxon>
        <taxon>Clathraceae</taxon>
        <taxon>Clathrus</taxon>
    </lineage>
</organism>
<dbReference type="PANTHER" id="PTHR21094:SF2">
    <property type="entry name" value="GOLGI SNAP RECEPTOR COMPLEX MEMBER 1"/>
    <property type="match status" value="1"/>
</dbReference>
<evidence type="ECO:0000256" key="11">
    <source>
        <dbReference type="SAM" id="Phobius"/>
    </source>
</evidence>
<dbReference type="Pfam" id="PF12352">
    <property type="entry name" value="V-SNARE_C"/>
    <property type="match status" value="1"/>
</dbReference>
<evidence type="ECO:0000256" key="3">
    <source>
        <dbReference type="ARBA" id="ARBA00022448"/>
    </source>
</evidence>
<name>A0AAV5AJF4_9AGAM</name>
<dbReference type="AlphaFoldDB" id="A0AAV5AJF4"/>
<keyword evidence="4 11" id="KW-0812">Transmembrane</keyword>
<dbReference type="InterPro" id="IPR023601">
    <property type="entry name" value="Golgi_SNAP_su1"/>
</dbReference>
<protein>
    <recommendedName>
        <fullName evidence="9">Golgi SNAP receptor complex member 1</fullName>
    </recommendedName>
</protein>
<keyword evidence="13" id="KW-1185">Reference proteome</keyword>
<comment type="subcellular location">
    <subcellularLocation>
        <location evidence="1">Golgi apparatus membrane</location>
        <topology evidence="1">Single-pass type IV membrane protein</topology>
    </subcellularLocation>
</comment>
<evidence type="ECO:0000256" key="4">
    <source>
        <dbReference type="ARBA" id="ARBA00022692"/>
    </source>
</evidence>
<dbReference type="GO" id="GO:0015031">
    <property type="term" value="P:protein transport"/>
    <property type="evidence" value="ECO:0007669"/>
    <property type="project" value="UniProtKB-KW"/>
</dbReference>
<evidence type="ECO:0000256" key="8">
    <source>
        <dbReference type="ARBA" id="ARBA00023136"/>
    </source>
</evidence>
<keyword evidence="9" id="KW-0931">ER-Golgi transport</keyword>
<evidence type="ECO:0000256" key="5">
    <source>
        <dbReference type="ARBA" id="ARBA00022927"/>
    </source>
</evidence>
<evidence type="ECO:0000313" key="12">
    <source>
        <dbReference type="EMBL" id="GJJ13238.1"/>
    </source>
</evidence>
<dbReference type="EMBL" id="BPWL01000008">
    <property type="protein sequence ID" value="GJJ13238.1"/>
    <property type="molecule type" value="Genomic_DNA"/>
</dbReference>
<dbReference type="GO" id="GO:0000139">
    <property type="term" value="C:Golgi membrane"/>
    <property type="evidence" value="ECO:0007669"/>
    <property type="project" value="UniProtKB-SubCell"/>
</dbReference>
<accession>A0AAV5AJF4</accession>
<dbReference type="PANTHER" id="PTHR21094">
    <property type="entry name" value="GOS-28 SNARE- RELATED"/>
    <property type="match status" value="1"/>
</dbReference>
<dbReference type="GO" id="GO:0048219">
    <property type="term" value="P:inter-Golgi cisterna vesicle-mediated transport"/>
    <property type="evidence" value="ECO:0007669"/>
    <property type="project" value="TreeGrafter"/>
</dbReference>
<dbReference type="GO" id="GO:0006906">
    <property type="term" value="P:vesicle fusion"/>
    <property type="evidence" value="ECO:0007669"/>
    <property type="project" value="TreeGrafter"/>
</dbReference>
<keyword evidence="5 9" id="KW-0653">Protein transport</keyword>
<dbReference type="Proteomes" id="UP001050691">
    <property type="component" value="Unassembled WGS sequence"/>
</dbReference>
<dbReference type="GO" id="GO:0006888">
    <property type="term" value="P:endoplasmic reticulum to Golgi vesicle-mediated transport"/>
    <property type="evidence" value="ECO:0007669"/>
    <property type="project" value="InterPro"/>
</dbReference>
<keyword evidence="8 9" id="KW-0472">Membrane</keyword>
<evidence type="ECO:0000256" key="7">
    <source>
        <dbReference type="ARBA" id="ARBA00023034"/>
    </source>
</evidence>
<reference evidence="12" key="1">
    <citation type="submission" date="2021-10" db="EMBL/GenBank/DDBJ databases">
        <title>De novo Genome Assembly of Clathrus columnatus (Basidiomycota, Fungi) Using Illumina and Nanopore Sequence Data.</title>
        <authorList>
            <person name="Ogiso-Tanaka E."/>
            <person name="Itagaki H."/>
            <person name="Hosoya T."/>
            <person name="Hosaka K."/>
        </authorList>
    </citation>
    <scope>NUCLEOTIDE SEQUENCE</scope>
    <source>
        <strain evidence="12">MO-923</strain>
    </source>
</reference>
<dbReference type="PIRSF" id="PIRSF027109">
    <property type="entry name" value="Golgi_SNARE"/>
    <property type="match status" value="1"/>
</dbReference>
<evidence type="ECO:0000313" key="13">
    <source>
        <dbReference type="Proteomes" id="UP001050691"/>
    </source>
</evidence>
<keyword evidence="7 9" id="KW-0333">Golgi apparatus</keyword>
<keyword evidence="6 11" id="KW-1133">Transmembrane helix</keyword>
<evidence type="ECO:0000256" key="2">
    <source>
        <dbReference type="ARBA" id="ARBA00008473"/>
    </source>
</evidence>
<proteinExistence type="inferred from homology"/>
<comment type="caution">
    <text evidence="12">The sequence shown here is derived from an EMBL/GenBank/DDBJ whole genome shotgun (WGS) entry which is preliminary data.</text>
</comment>
<evidence type="ECO:0000256" key="10">
    <source>
        <dbReference type="SAM" id="Coils"/>
    </source>
</evidence>
<comment type="subunit">
    <text evidence="9">Component of several multiprotein Golgi SNARE complexes.</text>
</comment>
<keyword evidence="10" id="KW-0175">Coiled coil</keyword>
<feature type="transmembrane region" description="Helical" evidence="11">
    <location>
        <begin position="204"/>
        <end position="222"/>
    </location>
</feature>
<evidence type="ECO:0000256" key="1">
    <source>
        <dbReference type="ARBA" id="ARBA00004409"/>
    </source>
</evidence>
<dbReference type="GO" id="GO:0031201">
    <property type="term" value="C:SNARE complex"/>
    <property type="evidence" value="ECO:0007669"/>
    <property type="project" value="TreeGrafter"/>
</dbReference>
<keyword evidence="3 9" id="KW-0813">Transport</keyword>
<evidence type="ECO:0000256" key="6">
    <source>
        <dbReference type="ARBA" id="ARBA00022989"/>
    </source>
</evidence>
<comment type="similarity">
    <text evidence="2 9">Belongs to the GOSR1 family.</text>
</comment>
<sequence length="224" mass="25713">MSYDSLRRQARTLEFLLDSKLTSYSRIASIVTKEGNDVESHGSTERWQDLEAEIEDLLEKLKEINDGMENLLNDANNHASQSLQHTIQRHHEVLRDYTRDFSRTKKNVQSALDRANLLSNVRNDLDAYHRSSAAESLLAERGRIDNSHRMTDEILNQAYETRDEFSRQRSALASINVRMSNVLQTLPGVDSLISMIKSRRRRDTIILGCIIGGCLVFILNYMTN</sequence>
<dbReference type="GO" id="GO:0005797">
    <property type="term" value="C:Golgi medial cisterna"/>
    <property type="evidence" value="ECO:0007669"/>
    <property type="project" value="TreeGrafter"/>
</dbReference>
<feature type="coiled-coil region" evidence="10">
    <location>
        <begin position="47"/>
        <end position="78"/>
    </location>
</feature>
<evidence type="ECO:0000256" key="9">
    <source>
        <dbReference type="PIRNR" id="PIRNR027109"/>
    </source>
</evidence>
<gene>
    <name evidence="12" type="ORF">Clacol_007489</name>
</gene>
<dbReference type="GO" id="GO:0005484">
    <property type="term" value="F:SNAP receptor activity"/>
    <property type="evidence" value="ECO:0007669"/>
    <property type="project" value="TreeGrafter"/>
</dbReference>
<comment type="function">
    <text evidence="9">Involved in transport from the ER to the Golgi apparatus as well as in intra-Golgi transport. It belongs to a super-family of proteins called t-SNAREs or soluble NSF (N-ethylmaleimide-sensitive factor) attachment protein receptor.</text>
</comment>
<dbReference type="GO" id="GO:0005801">
    <property type="term" value="C:cis-Golgi network"/>
    <property type="evidence" value="ECO:0007669"/>
    <property type="project" value="InterPro"/>
</dbReference>